<name>A0ABU1P7C7_9BACL</name>
<dbReference type="SUPFAM" id="SSF49373">
    <property type="entry name" value="Invasin/intimin cell-adhesion fragments"/>
    <property type="match status" value="1"/>
</dbReference>
<feature type="domain" description="BIG2" evidence="1">
    <location>
        <begin position="1029"/>
        <end position="1104"/>
    </location>
</feature>
<evidence type="ECO:0000259" key="1">
    <source>
        <dbReference type="SMART" id="SM00635"/>
    </source>
</evidence>
<organism evidence="2 3">
    <name type="scientific">Paenibacillus qinlingensis</name>
    <dbReference type="NCBI Taxonomy" id="1837343"/>
    <lineage>
        <taxon>Bacteria</taxon>
        <taxon>Bacillati</taxon>
        <taxon>Bacillota</taxon>
        <taxon>Bacilli</taxon>
        <taxon>Bacillales</taxon>
        <taxon>Paenibacillaceae</taxon>
        <taxon>Paenibacillus</taxon>
    </lineage>
</organism>
<evidence type="ECO:0000313" key="3">
    <source>
        <dbReference type="Proteomes" id="UP001267290"/>
    </source>
</evidence>
<evidence type="ECO:0000313" key="2">
    <source>
        <dbReference type="EMBL" id="MDR6555077.1"/>
    </source>
</evidence>
<reference evidence="2 3" key="1">
    <citation type="submission" date="2023-07" db="EMBL/GenBank/DDBJ databases">
        <title>Sorghum-associated microbial communities from plants grown in Nebraska, USA.</title>
        <authorList>
            <person name="Schachtman D."/>
        </authorList>
    </citation>
    <scope>NUCLEOTIDE SEQUENCE [LARGE SCALE GENOMIC DNA]</scope>
    <source>
        <strain evidence="2 3">CC258</strain>
    </source>
</reference>
<dbReference type="InterPro" id="IPR008964">
    <property type="entry name" value="Invasin/intimin_cell_adhesion"/>
</dbReference>
<dbReference type="Gene3D" id="2.60.40.1080">
    <property type="match status" value="1"/>
</dbReference>
<dbReference type="Pfam" id="PF09136">
    <property type="entry name" value="Glucodextran_B"/>
    <property type="match status" value="1"/>
</dbReference>
<accession>A0ABU1P7C7</accession>
<sequence>MTKSFFPKLKFLAVALIVSLLATFISPIGSPMAYTAYASTIGNEKVEVYVNSLLVRVLDSNKYDENGILWVASEAMANDFRALSYNLLDGSGFAMKNDYFEMIAKHGDSFVTVTNNTYGGAGSIGTTINLPTGTQVYREGDLNYIPLETLVKVYKEVFGENAINLNIEATSSAVKAFVTLDATLYDVNNIPQATANQIKTDGLSRDGWYEIPLDDPDAKVTVWRRSTNPEQLFSPQMDTVNTGFAWVLAPEPQYVNKLSTFFPGQAGFVGSVGHLNEKETQLLRVRIEPTNGSAPYEFQTTVTTKAGRFGIGSDIYNEQFFRKFVPYTNNELMLRATFENISVYFDYDYAANERFDWKPTASWVPSVTASIPFNTDHTLEYRKQGENNWEKAMNLMYDDRYKNFRGSIVGLEPGTIYEVRLTIESKSIVKVASITTLSEEITYSSTEYDVSDFYTPEMANAGKPLSLQGLKGTADAWIKITNKYGIVINATDEFWDTVVLGNSQYVELNGLIVRGGLRNGITVHSSAKHIRIVNCDVSGFGRYGTQYLGNNLPGADAGGRTIVDRRTGWFYDANVRPINTDAGIRISDVDYILVEKNYMHDPKGSATGWGSNSGVNGWSERHPLGVDGFYLRGGEGVVIRYNDIVAGNDKYWSYGLSTYNNSAYDGGIGWDSDLYGNYVLGANADGLEVDGGSMNVRVYGNKIEAASQPISLDSSALGPIYVFRNLITNQGDQLEYTVGGLKHGTADASASKPAHWYHYRGLDHVFNNTIILPEGAVGARGGIANTSGLFNRSFYRNNIIELASPQLVGMAHVYAVPGSSFDYDISNGAIQLNTYVGEPKEEHGFTALTGYDGETAKAAFVNPQRGDYRLTADSIGVDDGWVIPNFSKGYKGEAPDIGALEYDVNGHMDLMPFRPINYLNADGYELKFDGNQTKTIEIFVGDSVPSGMGYTLLKNNEAEFFSVKNASGHTSGTLTAGVLTLTLTSDMTKIKEDFRGWQYPIGKGAFIIKLDDGNSVPVSVYVKNTTEVAVQQIVLNAETTTIFAGNKKQLIADVLPGNATNKNVVWTSSDSDIASVDQNGLVTAYAEGKATITATIGSIIATCEVTVKAKEGELIEIRQVDPIPGTGAASAVWISWFVLGDRATLTSAKVYDANGNLVVPTLEDFRAPDANNPRGFYRWQSKGKINAGVFTVVITAKYGSKFETYTATLTVKKEGNSYISAVLSNEQWVGPLVLTLDQQSSSITQPTYSITGTLNRAATVKVNGTSVSVGSDLRFNTTLQLVQGNNNITVEAIDSAGISADPVSIVLFVDSIAPVEAVLSADVTAPTNKDVTVTINYPDDAAVKEYKVGDNGLWTAYAAPVVISENSTIYARGTDAVGNVSNVTSYLVSNIVSKSKAKPGTAVLSDDNGYDTGLNDGNYNILMKMWYGENGKIYKLYENDVLIDTKILSDNTPNAQSTVTSITYKPNGTYRYYAELTNAYGTTKSNVFTVNVTQAAPAKPVLSNDNWDGDGNFNINMNMWWGVNGTTYNLYENGTLIYTQALTNNSPTAQSALNVAVNKAKGTYVYRAELVNYAGATSSDTMIVNVTK</sequence>
<dbReference type="SMART" id="SM00710">
    <property type="entry name" value="PbH1"/>
    <property type="match status" value="6"/>
</dbReference>
<protein>
    <recommendedName>
        <fullName evidence="1">BIG2 domain-containing protein</fullName>
    </recommendedName>
</protein>
<gene>
    <name evidence="2" type="ORF">J2736_006331</name>
</gene>
<dbReference type="InterPro" id="IPR011050">
    <property type="entry name" value="Pectin_lyase_fold/virulence"/>
</dbReference>
<dbReference type="RefSeq" id="WP_310502473.1">
    <property type="nucleotide sequence ID" value="NZ_JAVDSB010000023.1"/>
</dbReference>
<dbReference type="SUPFAM" id="SSF51126">
    <property type="entry name" value="Pectin lyase-like"/>
    <property type="match status" value="2"/>
</dbReference>
<dbReference type="InterPro" id="IPR006626">
    <property type="entry name" value="PbH1"/>
</dbReference>
<comment type="caution">
    <text evidence="2">The sequence shown here is derived from an EMBL/GenBank/DDBJ whole genome shotgun (WGS) entry which is preliminary data.</text>
</comment>
<dbReference type="InterPro" id="IPR012334">
    <property type="entry name" value="Pectin_lyas_fold"/>
</dbReference>
<dbReference type="Gene3D" id="2.60.40.10">
    <property type="entry name" value="Immunoglobulins"/>
    <property type="match status" value="3"/>
</dbReference>
<dbReference type="InterPro" id="IPR014756">
    <property type="entry name" value="Ig_E-set"/>
</dbReference>
<dbReference type="InterPro" id="IPR013783">
    <property type="entry name" value="Ig-like_fold"/>
</dbReference>
<dbReference type="SMART" id="SM00635">
    <property type="entry name" value="BID_2"/>
    <property type="match status" value="1"/>
</dbReference>
<keyword evidence="3" id="KW-1185">Reference proteome</keyword>
<dbReference type="Gene3D" id="2.160.20.10">
    <property type="entry name" value="Single-stranded right-handed beta-helix, Pectin lyase-like"/>
    <property type="match status" value="1"/>
</dbReference>
<dbReference type="InterPro" id="IPR003343">
    <property type="entry name" value="Big_2"/>
</dbReference>
<proteinExistence type="predicted"/>
<dbReference type="SUPFAM" id="SSF81296">
    <property type="entry name" value="E set domains"/>
    <property type="match status" value="2"/>
</dbReference>
<dbReference type="EMBL" id="JAVDSB010000023">
    <property type="protein sequence ID" value="MDR6555077.1"/>
    <property type="molecule type" value="Genomic_DNA"/>
</dbReference>
<dbReference type="Pfam" id="PF02368">
    <property type="entry name" value="Big_2"/>
    <property type="match status" value="1"/>
</dbReference>
<dbReference type="Proteomes" id="UP001267290">
    <property type="component" value="Unassembled WGS sequence"/>
</dbReference>